<sequence length="192" mass="21908">MWIFIRILQVEVQRILSLVAGWKSTPMGEVWLVQSLPMTLYGSGRGRAYERHHPTISPSQEHSQIQIPFGHYNIENHCIVPKNNGMDSVAWQNGPYFDLDLSVFPPWRTSNQMTGMMTSSKLLELVTCLDKSGQDRHADDECNGSLGLVEACNSGRKFVIRDRIKVAHSRSARLTDVRREGDNWRVHISFVD</sequence>
<proteinExistence type="predicted"/>
<protein>
    <submittedName>
        <fullName evidence="1">Uncharacterized protein</fullName>
    </submittedName>
</protein>
<evidence type="ECO:0000313" key="1">
    <source>
        <dbReference type="EMBL" id="CAE0465565.1"/>
    </source>
</evidence>
<accession>A0A7S3Q4K7</accession>
<organism evidence="1">
    <name type="scientific">Chaetoceros debilis</name>
    <dbReference type="NCBI Taxonomy" id="122233"/>
    <lineage>
        <taxon>Eukaryota</taxon>
        <taxon>Sar</taxon>
        <taxon>Stramenopiles</taxon>
        <taxon>Ochrophyta</taxon>
        <taxon>Bacillariophyta</taxon>
        <taxon>Coscinodiscophyceae</taxon>
        <taxon>Chaetocerotophycidae</taxon>
        <taxon>Chaetocerotales</taxon>
        <taxon>Chaetocerotaceae</taxon>
        <taxon>Chaetoceros</taxon>
    </lineage>
</organism>
<reference evidence="1" key="1">
    <citation type="submission" date="2021-01" db="EMBL/GenBank/DDBJ databases">
        <authorList>
            <person name="Corre E."/>
            <person name="Pelletier E."/>
            <person name="Niang G."/>
            <person name="Scheremetjew M."/>
            <person name="Finn R."/>
            <person name="Kale V."/>
            <person name="Holt S."/>
            <person name="Cochrane G."/>
            <person name="Meng A."/>
            <person name="Brown T."/>
            <person name="Cohen L."/>
        </authorList>
    </citation>
    <scope>NUCLEOTIDE SEQUENCE</scope>
    <source>
        <strain evidence="1">MM31A-1</strain>
    </source>
</reference>
<name>A0A7S3Q4K7_9STRA</name>
<dbReference type="EMBL" id="HBIO01013385">
    <property type="protein sequence ID" value="CAE0465565.1"/>
    <property type="molecule type" value="Transcribed_RNA"/>
</dbReference>
<gene>
    <name evidence="1" type="ORF">CDEB00056_LOCUS10406</name>
</gene>
<dbReference type="AlphaFoldDB" id="A0A7S3Q4K7"/>